<evidence type="ECO:0000256" key="4">
    <source>
        <dbReference type="ARBA" id="ARBA00023069"/>
    </source>
</evidence>
<keyword evidence="5" id="KW-0966">Cell projection</keyword>
<dbReference type="SUPFAM" id="SSF49503">
    <property type="entry name" value="Cupredoxins"/>
    <property type="match status" value="1"/>
</dbReference>
<dbReference type="InterPro" id="IPR013783">
    <property type="entry name" value="Ig-like_fold"/>
</dbReference>
<keyword evidence="3" id="KW-0963">Cytoplasm</keyword>
<dbReference type="RefSeq" id="WP_100759538.1">
    <property type="nucleotide sequence ID" value="NZ_NPDT01000006.1"/>
</dbReference>
<dbReference type="InterPro" id="IPR008972">
    <property type="entry name" value="Cupredoxin"/>
</dbReference>
<evidence type="ECO:0000256" key="3">
    <source>
        <dbReference type="ARBA" id="ARBA00022490"/>
    </source>
</evidence>
<comment type="caution">
    <text evidence="7">The sequence shown here is derived from an EMBL/GenBank/DDBJ whole genome shotgun (WGS) entry which is preliminary data.</text>
</comment>
<evidence type="ECO:0000313" key="8">
    <source>
        <dbReference type="Proteomes" id="UP000231912"/>
    </source>
</evidence>
<comment type="subcellular location">
    <subcellularLocation>
        <location evidence="1">Cell projection</location>
        <location evidence="1">Cilium</location>
    </subcellularLocation>
    <subcellularLocation>
        <location evidence="2">Cytoplasm</location>
    </subcellularLocation>
</comment>
<dbReference type="Gene3D" id="2.60.40.10">
    <property type="entry name" value="Immunoglobulins"/>
    <property type="match status" value="3"/>
</dbReference>
<protein>
    <recommendedName>
        <fullName evidence="6">HYDIN/VesB/CFA65-like Ig-like domain-containing protein</fullName>
    </recommendedName>
</protein>
<name>A0A2M9Z9R5_9LEPT</name>
<gene>
    <name evidence="7" type="ORF">CH371_14510</name>
</gene>
<accession>A0A2M9Z9R5</accession>
<evidence type="ECO:0000256" key="1">
    <source>
        <dbReference type="ARBA" id="ARBA00004138"/>
    </source>
</evidence>
<dbReference type="Pfam" id="PF22544">
    <property type="entry name" value="HYDIN_VesB_CFA65-like_Ig"/>
    <property type="match status" value="1"/>
</dbReference>
<evidence type="ECO:0000259" key="6">
    <source>
        <dbReference type="Pfam" id="PF22544"/>
    </source>
</evidence>
<dbReference type="GO" id="GO:0005737">
    <property type="term" value="C:cytoplasm"/>
    <property type="evidence" value="ECO:0007669"/>
    <property type="project" value="UniProtKB-SubCell"/>
</dbReference>
<sequence length="509" mass="53881">MNLFYSLKRSSLLLTISFAFLLHCPGGKKGSFLFFPSSEPSVHGLVIKESGREYPTGSVFNLGNVIRNTQGNTIRFSLVNQGDTTVTVSGVSVTGTHSAQFVLATPPGASILEVGDNTTFELQFTPDNTVGVKTAVFNVVSDDQNAGNYALNLTGTSVLAPAPRIEVFNSTEVLTDNSPGSTQTFSTQENTHSSVKTLTIKNTGNLNLTLSNPVDLSGTDASFFSITQPSKTILTPGQSTSFTAQFHPTDTTVRNAIVQIYSNDPNIANFRILLKGTGTPTPVPKIEVTYTNNSSIIEDATTGIGHTFSFGSLFPNITSPSKSVTIKNIGDVGTTLIVSSASLSDTTNFTVFFLSSGTLTKTSSGFDPATTLSVYFNPKSHGTKTATLTIYSQNGASGSASTSTIELTGVGGKRDVQISWTNSKEEEVHRTNGGYILCNKKDTNFTLSTETGVSCITVPYVSGPFAPNSAVSTVGFGGNYYFRVKAFSEKNSDAKFSVPITVNVVSPSP</sequence>
<feature type="domain" description="HYDIN/VesB/CFA65-like Ig-like" evidence="6">
    <location>
        <begin position="185"/>
        <end position="269"/>
    </location>
</feature>
<dbReference type="EMBL" id="NPDT01000006">
    <property type="protein sequence ID" value="PJZ65133.1"/>
    <property type="molecule type" value="Genomic_DNA"/>
</dbReference>
<proteinExistence type="predicted"/>
<dbReference type="AlphaFoldDB" id="A0A2M9Z9R5"/>
<dbReference type="NCBIfam" id="NF012200">
    <property type="entry name" value="choice_anch_D"/>
    <property type="match status" value="3"/>
</dbReference>
<evidence type="ECO:0000313" key="7">
    <source>
        <dbReference type="EMBL" id="PJZ65133.1"/>
    </source>
</evidence>
<keyword evidence="4" id="KW-0969">Cilium</keyword>
<dbReference type="InterPro" id="IPR053879">
    <property type="entry name" value="HYDIN_VesB_CFA65-like_Ig"/>
</dbReference>
<organism evidence="7 8">
    <name type="scientific">Leptospira wolffii</name>
    <dbReference type="NCBI Taxonomy" id="409998"/>
    <lineage>
        <taxon>Bacteria</taxon>
        <taxon>Pseudomonadati</taxon>
        <taxon>Spirochaetota</taxon>
        <taxon>Spirochaetia</taxon>
        <taxon>Leptospirales</taxon>
        <taxon>Leptospiraceae</taxon>
        <taxon>Leptospira</taxon>
    </lineage>
</organism>
<evidence type="ECO:0000256" key="2">
    <source>
        <dbReference type="ARBA" id="ARBA00004496"/>
    </source>
</evidence>
<dbReference type="Proteomes" id="UP000231912">
    <property type="component" value="Unassembled WGS sequence"/>
</dbReference>
<evidence type="ECO:0000256" key="5">
    <source>
        <dbReference type="ARBA" id="ARBA00023273"/>
    </source>
</evidence>
<reference evidence="7 8" key="1">
    <citation type="submission" date="2017-07" db="EMBL/GenBank/DDBJ databases">
        <title>Leptospira spp. isolated from tropical soils.</title>
        <authorList>
            <person name="Thibeaux R."/>
            <person name="Iraola G."/>
            <person name="Ferres I."/>
            <person name="Bierque E."/>
            <person name="Girault D."/>
            <person name="Soupe-Gilbert M.-E."/>
            <person name="Picardeau M."/>
            <person name="Goarant C."/>
        </authorList>
    </citation>
    <scope>NUCLEOTIDE SEQUENCE [LARGE SCALE GENOMIC DNA]</scope>
    <source>
        <strain evidence="7 8">FH2-C-A2</strain>
    </source>
</reference>